<evidence type="ECO:0000256" key="2">
    <source>
        <dbReference type="ARBA" id="ARBA00023015"/>
    </source>
</evidence>
<dbReference type="InterPro" id="IPR004111">
    <property type="entry name" value="Repressor_TetR_C"/>
</dbReference>
<keyword evidence="3 5" id="KW-0238">DNA-binding</keyword>
<evidence type="ECO:0000313" key="9">
    <source>
        <dbReference type="Proteomes" id="UP000272560"/>
    </source>
</evidence>
<dbReference type="PROSITE" id="PS50977">
    <property type="entry name" value="HTH_TETR_2"/>
    <property type="match status" value="1"/>
</dbReference>
<evidence type="ECO:0000256" key="4">
    <source>
        <dbReference type="ARBA" id="ARBA00023163"/>
    </source>
</evidence>
<dbReference type="GO" id="GO:0046677">
    <property type="term" value="P:response to antibiotic"/>
    <property type="evidence" value="ECO:0007669"/>
    <property type="project" value="InterPro"/>
</dbReference>
<evidence type="ECO:0000259" key="7">
    <source>
        <dbReference type="PROSITE" id="PS50977"/>
    </source>
</evidence>
<gene>
    <name evidence="8" type="ORF">D6T63_00085</name>
</gene>
<protein>
    <submittedName>
        <fullName evidence="8">TetR family transcriptional regulator</fullName>
    </submittedName>
</protein>
<feature type="DNA-binding region" description="H-T-H motif" evidence="5">
    <location>
        <begin position="43"/>
        <end position="62"/>
    </location>
</feature>
<keyword evidence="1" id="KW-0678">Repressor</keyword>
<dbReference type="InterPro" id="IPR050109">
    <property type="entry name" value="HTH-type_TetR-like_transc_reg"/>
</dbReference>
<proteinExistence type="predicted"/>
<dbReference type="InterPro" id="IPR009057">
    <property type="entry name" value="Homeodomain-like_sf"/>
</dbReference>
<dbReference type="GO" id="GO:0045892">
    <property type="term" value="P:negative regulation of DNA-templated transcription"/>
    <property type="evidence" value="ECO:0007669"/>
    <property type="project" value="InterPro"/>
</dbReference>
<organism evidence="8 9">
    <name type="scientific">Arthrobacter cheniae</name>
    <dbReference type="NCBI Taxonomy" id="1258888"/>
    <lineage>
        <taxon>Bacteria</taxon>
        <taxon>Bacillati</taxon>
        <taxon>Actinomycetota</taxon>
        <taxon>Actinomycetes</taxon>
        <taxon>Micrococcales</taxon>
        <taxon>Micrococcaceae</taxon>
        <taxon>Arthrobacter</taxon>
    </lineage>
</organism>
<comment type="caution">
    <text evidence="8">The sequence shown here is derived from an EMBL/GenBank/DDBJ whole genome shotgun (WGS) entry which is preliminary data.</text>
</comment>
<dbReference type="InterPro" id="IPR001647">
    <property type="entry name" value="HTH_TetR"/>
</dbReference>
<dbReference type="GO" id="GO:0003700">
    <property type="term" value="F:DNA-binding transcription factor activity"/>
    <property type="evidence" value="ECO:0007669"/>
    <property type="project" value="TreeGrafter"/>
</dbReference>
<reference evidence="8 9" key="1">
    <citation type="submission" date="2018-09" db="EMBL/GenBank/DDBJ databases">
        <title>Novel species of Arthrobacter.</title>
        <authorList>
            <person name="Liu Q."/>
            <person name="Xin Y.-H."/>
        </authorList>
    </citation>
    <scope>NUCLEOTIDE SEQUENCE [LARGE SCALE GENOMIC DNA]</scope>
    <source>
        <strain evidence="8 9">Hz2</strain>
    </source>
</reference>
<dbReference type="SUPFAM" id="SSF48498">
    <property type="entry name" value="Tetracyclin repressor-like, C-terminal domain"/>
    <property type="match status" value="1"/>
</dbReference>
<dbReference type="RefSeq" id="WP_120147541.1">
    <property type="nucleotide sequence ID" value="NZ_QZVT01000001.1"/>
</dbReference>
<keyword evidence="9" id="KW-1185">Reference proteome</keyword>
<keyword evidence="2" id="KW-0805">Transcription regulation</keyword>
<feature type="domain" description="HTH tetR-type" evidence="7">
    <location>
        <begin position="20"/>
        <end position="80"/>
    </location>
</feature>
<dbReference type="OrthoDB" id="329481at2"/>
<keyword evidence="4" id="KW-0804">Transcription</keyword>
<dbReference type="Pfam" id="PF00440">
    <property type="entry name" value="TetR_N"/>
    <property type="match status" value="1"/>
</dbReference>
<dbReference type="PANTHER" id="PTHR30055">
    <property type="entry name" value="HTH-TYPE TRANSCRIPTIONAL REGULATOR RUTR"/>
    <property type="match status" value="1"/>
</dbReference>
<dbReference type="PRINTS" id="PR00400">
    <property type="entry name" value="TETREPRESSOR"/>
</dbReference>
<feature type="region of interest" description="Disordered" evidence="6">
    <location>
        <begin position="1"/>
        <end position="21"/>
    </location>
</feature>
<evidence type="ECO:0000256" key="1">
    <source>
        <dbReference type="ARBA" id="ARBA00022491"/>
    </source>
</evidence>
<evidence type="ECO:0000256" key="3">
    <source>
        <dbReference type="ARBA" id="ARBA00023125"/>
    </source>
</evidence>
<dbReference type="Pfam" id="PF02909">
    <property type="entry name" value="TetR_C_1"/>
    <property type="match status" value="1"/>
</dbReference>
<evidence type="ECO:0000256" key="5">
    <source>
        <dbReference type="PROSITE-ProRule" id="PRU00335"/>
    </source>
</evidence>
<accession>A0A3A5MCZ3</accession>
<dbReference type="EMBL" id="QZVT01000001">
    <property type="protein sequence ID" value="RJT83459.1"/>
    <property type="molecule type" value="Genomic_DNA"/>
</dbReference>
<name>A0A3A5MCZ3_9MICC</name>
<evidence type="ECO:0000313" key="8">
    <source>
        <dbReference type="EMBL" id="RJT83459.1"/>
    </source>
</evidence>
<dbReference type="Gene3D" id="1.10.357.10">
    <property type="entry name" value="Tetracycline Repressor, domain 2"/>
    <property type="match status" value="1"/>
</dbReference>
<dbReference type="Proteomes" id="UP000272560">
    <property type="component" value="Unassembled WGS sequence"/>
</dbReference>
<dbReference type="Gene3D" id="1.10.10.60">
    <property type="entry name" value="Homeodomain-like"/>
    <property type="match status" value="1"/>
</dbReference>
<dbReference type="SUPFAM" id="SSF46689">
    <property type="entry name" value="Homeodomain-like"/>
    <property type="match status" value="1"/>
</dbReference>
<dbReference type="AlphaFoldDB" id="A0A3A5MCZ3"/>
<dbReference type="GO" id="GO:0000976">
    <property type="term" value="F:transcription cis-regulatory region binding"/>
    <property type="evidence" value="ECO:0007669"/>
    <property type="project" value="TreeGrafter"/>
</dbReference>
<dbReference type="InterPro" id="IPR003012">
    <property type="entry name" value="Tet_transcr_reg_TetR"/>
</dbReference>
<dbReference type="InterPro" id="IPR036271">
    <property type="entry name" value="Tet_transcr_reg_TetR-rel_C_sf"/>
</dbReference>
<sequence length="232" mass="24840">MSEPRSVVGPAKSKAASRQPVTRDRAVQVAVGLADAGGLESLSMRKLAQELRVEAMSLYYHVKSKDDLIDGMVDVVFSEIVLPSPGDDWRSAMRQRAESARAVLARHPWAIALMRSTPGAATLKHLDATIGCLRSAGFSPAMAGHAMSLLDSFVDGFALQEAALPLDPAGGMTAATEDILAQQQMMTDAFPHLAEIAESYILQPNYAFGNEFLFGLRIILDGIDAAQASEEP</sequence>
<evidence type="ECO:0000256" key="6">
    <source>
        <dbReference type="SAM" id="MobiDB-lite"/>
    </source>
</evidence>
<dbReference type="PANTHER" id="PTHR30055:SF151">
    <property type="entry name" value="TRANSCRIPTIONAL REGULATORY PROTEIN"/>
    <property type="match status" value="1"/>
</dbReference>